<keyword evidence="1" id="KW-0175">Coiled coil</keyword>
<accession>A0A9P4JL67</accession>
<dbReference type="EMBL" id="ML993987">
    <property type="protein sequence ID" value="KAF2201175.1"/>
    <property type="molecule type" value="Genomic_DNA"/>
</dbReference>
<feature type="coiled-coil region" evidence="1">
    <location>
        <begin position="130"/>
        <end position="213"/>
    </location>
</feature>
<evidence type="ECO:0000313" key="3">
    <source>
        <dbReference type="EMBL" id="KAF2201175.1"/>
    </source>
</evidence>
<feature type="compositionally biased region" description="Low complexity" evidence="2">
    <location>
        <begin position="290"/>
        <end position="302"/>
    </location>
</feature>
<dbReference type="AlphaFoldDB" id="A0A9P4JL67"/>
<dbReference type="Proteomes" id="UP000799536">
    <property type="component" value="Unassembled WGS sequence"/>
</dbReference>
<feature type="compositionally biased region" description="Polar residues" evidence="2">
    <location>
        <begin position="303"/>
        <end position="315"/>
    </location>
</feature>
<gene>
    <name evidence="3" type="ORF">GQ43DRAFT_431839</name>
</gene>
<feature type="compositionally biased region" description="Basic and acidic residues" evidence="2">
    <location>
        <begin position="255"/>
        <end position="270"/>
    </location>
</feature>
<name>A0A9P4JL67_9PLEO</name>
<feature type="region of interest" description="Disordered" evidence="2">
    <location>
        <begin position="373"/>
        <end position="401"/>
    </location>
</feature>
<feature type="compositionally biased region" description="Polar residues" evidence="2">
    <location>
        <begin position="391"/>
        <end position="401"/>
    </location>
</feature>
<evidence type="ECO:0000313" key="4">
    <source>
        <dbReference type="Proteomes" id="UP000799536"/>
    </source>
</evidence>
<evidence type="ECO:0000256" key="1">
    <source>
        <dbReference type="SAM" id="Coils"/>
    </source>
</evidence>
<evidence type="ECO:0000256" key="2">
    <source>
        <dbReference type="SAM" id="MobiDB-lite"/>
    </source>
</evidence>
<protein>
    <submittedName>
        <fullName evidence="3">Uncharacterized protein</fullName>
    </submittedName>
</protein>
<proteinExistence type="predicted"/>
<feature type="compositionally biased region" description="Polar residues" evidence="2">
    <location>
        <begin position="17"/>
        <end position="30"/>
    </location>
</feature>
<feature type="region of interest" description="Disordered" evidence="2">
    <location>
        <begin position="242"/>
        <end position="334"/>
    </location>
</feature>
<sequence length="512" mass="56895">MDPRLFNSVPFEFTSRATPSLNRPTALSTLHQDDQPDGSIPITPSFRTRTPCLPGTERRSTTTEFTWTSPCADYLAKLVIKLQIERQILTDASDEMKWKAVLERDIQEMLTNLKLGRPSTHTSEQQTVVALQNEEKLQEKERELGDLTARLGRLKQEVVECKEREERSNSVMQLQNDYIARQADTLREKEQVIHEHEERIKELEDEFARIMGHLENALSSITVSAAAPSAVGADSVVGRVTAPEAEESDTVGSVIEKEVGGTGEEVRRQSEAGTRTSSPFDDLDDTIINPSSKSPTSPESLSQTSPQSQALTLITSSPPPPLPSPSPQDRPPVLVSCDIKHNKLSNPHPSILSSARTTISSYESYLHRTAQSNPTANLPYIKPPHSHPTRKPSNNLSHHHLTTANSNHNSCLRCIMNKQKCEWRFQSSPGSFACEAKWQAISLDRPYLLPLIQSLDYRLGVGQADFGMDFVKEDAIGEGFALEVIRPGGEAGENREACEAFDMGIELPKRRT</sequence>
<comment type="caution">
    <text evidence="3">The sequence shown here is derived from an EMBL/GenBank/DDBJ whole genome shotgun (WGS) entry which is preliminary data.</text>
</comment>
<reference evidence="3" key="1">
    <citation type="journal article" date="2020" name="Stud. Mycol.">
        <title>101 Dothideomycetes genomes: a test case for predicting lifestyles and emergence of pathogens.</title>
        <authorList>
            <person name="Haridas S."/>
            <person name="Albert R."/>
            <person name="Binder M."/>
            <person name="Bloem J."/>
            <person name="Labutti K."/>
            <person name="Salamov A."/>
            <person name="Andreopoulos B."/>
            <person name="Baker S."/>
            <person name="Barry K."/>
            <person name="Bills G."/>
            <person name="Bluhm B."/>
            <person name="Cannon C."/>
            <person name="Castanera R."/>
            <person name="Culley D."/>
            <person name="Daum C."/>
            <person name="Ezra D."/>
            <person name="Gonzalez J."/>
            <person name="Henrissat B."/>
            <person name="Kuo A."/>
            <person name="Liang C."/>
            <person name="Lipzen A."/>
            <person name="Lutzoni F."/>
            <person name="Magnuson J."/>
            <person name="Mondo S."/>
            <person name="Nolan M."/>
            <person name="Ohm R."/>
            <person name="Pangilinan J."/>
            <person name="Park H.-J."/>
            <person name="Ramirez L."/>
            <person name="Alfaro M."/>
            <person name="Sun H."/>
            <person name="Tritt A."/>
            <person name="Yoshinaga Y."/>
            <person name="Zwiers L.-H."/>
            <person name="Turgeon B."/>
            <person name="Goodwin S."/>
            <person name="Spatafora J."/>
            <person name="Crous P."/>
            <person name="Grigoriev I."/>
        </authorList>
    </citation>
    <scope>NUCLEOTIDE SEQUENCE</scope>
    <source>
        <strain evidence="3">ATCC 74209</strain>
    </source>
</reference>
<feature type="region of interest" description="Disordered" evidence="2">
    <location>
        <begin position="17"/>
        <end position="61"/>
    </location>
</feature>
<feature type="compositionally biased region" description="Pro residues" evidence="2">
    <location>
        <begin position="317"/>
        <end position="330"/>
    </location>
</feature>
<keyword evidence="4" id="KW-1185">Reference proteome</keyword>
<organism evidence="3 4">
    <name type="scientific">Delitschia confertaspora ATCC 74209</name>
    <dbReference type="NCBI Taxonomy" id="1513339"/>
    <lineage>
        <taxon>Eukaryota</taxon>
        <taxon>Fungi</taxon>
        <taxon>Dikarya</taxon>
        <taxon>Ascomycota</taxon>
        <taxon>Pezizomycotina</taxon>
        <taxon>Dothideomycetes</taxon>
        <taxon>Pleosporomycetidae</taxon>
        <taxon>Pleosporales</taxon>
        <taxon>Delitschiaceae</taxon>
        <taxon>Delitschia</taxon>
    </lineage>
</organism>